<proteinExistence type="predicted"/>
<protein>
    <submittedName>
        <fullName evidence="1">12581_t:CDS:1</fullName>
    </submittedName>
</protein>
<evidence type="ECO:0000313" key="1">
    <source>
        <dbReference type="EMBL" id="CAG8693646.1"/>
    </source>
</evidence>
<accession>A0ACA9PBD9</accession>
<dbReference type="EMBL" id="CAJVPW010021480">
    <property type="protein sequence ID" value="CAG8693646.1"/>
    <property type="molecule type" value="Genomic_DNA"/>
</dbReference>
<comment type="caution">
    <text evidence="1">The sequence shown here is derived from an EMBL/GenBank/DDBJ whole genome shotgun (WGS) entry which is preliminary data.</text>
</comment>
<reference evidence="1" key="1">
    <citation type="submission" date="2021-06" db="EMBL/GenBank/DDBJ databases">
        <authorList>
            <person name="Kallberg Y."/>
            <person name="Tangrot J."/>
            <person name="Rosling A."/>
        </authorList>
    </citation>
    <scope>NUCLEOTIDE SEQUENCE</scope>
    <source>
        <strain evidence="1">28 12/20/2015</strain>
    </source>
</reference>
<organism evidence="1 2">
    <name type="scientific">Cetraspora pellucida</name>
    <dbReference type="NCBI Taxonomy" id="1433469"/>
    <lineage>
        <taxon>Eukaryota</taxon>
        <taxon>Fungi</taxon>
        <taxon>Fungi incertae sedis</taxon>
        <taxon>Mucoromycota</taxon>
        <taxon>Glomeromycotina</taxon>
        <taxon>Glomeromycetes</taxon>
        <taxon>Diversisporales</taxon>
        <taxon>Gigasporaceae</taxon>
        <taxon>Cetraspora</taxon>
    </lineage>
</organism>
<feature type="non-terminal residue" evidence="1">
    <location>
        <position position="1"/>
    </location>
</feature>
<keyword evidence="2" id="KW-1185">Reference proteome</keyword>
<name>A0ACA9PBD9_9GLOM</name>
<evidence type="ECO:0000313" key="2">
    <source>
        <dbReference type="Proteomes" id="UP000789366"/>
    </source>
</evidence>
<dbReference type="Proteomes" id="UP000789366">
    <property type="component" value="Unassembled WGS sequence"/>
</dbReference>
<gene>
    <name evidence="1" type="ORF">SPELUC_LOCUS10892</name>
</gene>
<sequence length="52" mass="6233">ALQQQNLARRTPIQTLIDELKESGFGVKRLCECSKNRIYYWSYVIFILERLK</sequence>
<feature type="non-terminal residue" evidence="1">
    <location>
        <position position="52"/>
    </location>
</feature>